<dbReference type="RefSeq" id="WP_093791473.1">
    <property type="nucleotide sequence ID" value="NZ_CP155571.1"/>
</dbReference>
<dbReference type="Proteomes" id="UP000216052">
    <property type="component" value="Chromosome"/>
</dbReference>
<dbReference type="InterPro" id="IPR002829">
    <property type="entry name" value="DUF116"/>
</dbReference>
<proteinExistence type="predicted"/>
<dbReference type="PANTHER" id="PTHR43801">
    <property type="entry name" value="NUCLEOTIDE-BINDING PROTEIN-RELATED"/>
    <property type="match status" value="1"/>
</dbReference>
<organism evidence="2 3">
    <name type="scientific">Sporomusa acidovorans (strain ATCC 49682 / DSM 3132 / Mol)</name>
    <dbReference type="NCBI Taxonomy" id="1123286"/>
    <lineage>
        <taxon>Bacteria</taxon>
        <taxon>Bacillati</taxon>
        <taxon>Bacillota</taxon>
        <taxon>Negativicutes</taxon>
        <taxon>Selenomonadales</taxon>
        <taxon>Sporomusaceae</taxon>
        <taxon>Sporomusa</taxon>
    </lineage>
</organism>
<dbReference type="Pfam" id="PF01976">
    <property type="entry name" value="DUF116"/>
    <property type="match status" value="1"/>
</dbReference>
<feature type="transmembrane region" description="Helical" evidence="1">
    <location>
        <begin position="84"/>
        <end position="103"/>
    </location>
</feature>
<sequence length="256" mass="28179">MIEIVHRPRKRLFLALILISLLLTTLSSYGLWVVSLPGLTNISSYLPMIFGMFLAAVILAAAAGIIGIILAILGFRTLGIFQGLAWSAINLLFPIAICIGKLFDVDKERVERSFIEVSNHLIRQKQIVVQPTKLLIMTPHCLQQEACPHKITRNVSNCRCCGQCQIGDLKNLAEQYGVHLAVVTGGTLARKIIKTIRPQAVLAIACERDLTSGIQDVFPIPVIGVLNDRPFGPCCNTRVDISKVEQAIKDFLTPKQ</sequence>
<evidence type="ECO:0000256" key="1">
    <source>
        <dbReference type="SAM" id="Phobius"/>
    </source>
</evidence>
<name>A0ABZ3J3L7_SPOA4</name>
<evidence type="ECO:0000313" key="2">
    <source>
        <dbReference type="EMBL" id="XFO72726.1"/>
    </source>
</evidence>
<evidence type="ECO:0008006" key="4">
    <source>
        <dbReference type="Google" id="ProtNLM"/>
    </source>
</evidence>
<reference evidence="2" key="1">
    <citation type="submission" date="2024-05" db="EMBL/GenBank/DDBJ databases">
        <title>Isolation and characterization of Sporomusa carbonis sp. nov., a carboxydotrophic hydrogenogen in the genus of Sporomusa isolated from a charcoal burning pile.</title>
        <authorList>
            <person name="Boeer T."/>
            <person name="Rosenbaum F."/>
            <person name="Eysell L."/>
            <person name="Mueller V."/>
            <person name="Daniel R."/>
            <person name="Poehlein A."/>
        </authorList>
    </citation>
    <scope>NUCLEOTIDE SEQUENCE [LARGE SCALE GENOMIC DNA]</scope>
    <source>
        <strain evidence="2">DSM 3132</strain>
    </source>
</reference>
<feature type="transmembrane region" description="Helical" evidence="1">
    <location>
        <begin position="45"/>
        <end position="72"/>
    </location>
</feature>
<keyword evidence="3" id="KW-1185">Reference proteome</keyword>
<keyword evidence="1" id="KW-0812">Transmembrane</keyword>
<feature type="transmembrane region" description="Helical" evidence="1">
    <location>
        <begin position="12"/>
        <end position="33"/>
    </location>
</feature>
<gene>
    <name evidence="2" type="ORF">SPACI_027790</name>
</gene>
<dbReference type="EMBL" id="CP155571">
    <property type="protein sequence ID" value="XFO72726.1"/>
    <property type="molecule type" value="Genomic_DNA"/>
</dbReference>
<keyword evidence="1" id="KW-1133">Transmembrane helix</keyword>
<evidence type="ECO:0000313" key="3">
    <source>
        <dbReference type="Proteomes" id="UP000216052"/>
    </source>
</evidence>
<protein>
    <recommendedName>
        <fullName evidence="4">DUF116 domain-containing protein</fullName>
    </recommendedName>
</protein>
<dbReference type="PANTHER" id="PTHR43801:SF1">
    <property type="entry name" value="POLYPRENYL SYNTHETASE"/>
    <property type="match status" value="1"/>
</dbReference>
<accession>A0ABZ3J3L7</accession>
<keyword evidence="1" id="KW-0472">Membrane</keyword>